<evidence type="ECO:0000259" key="3">
    <source>
        <dbReference type="PROSITE" id="PS50235"/>
    </source>
</evidence>
<protein>
    <recommendedName>
        <fullName evidence="2">ubiquitinyl hydrolase 1</fullName>
        <ecNumber evidence="2">3.4.19.12</ecNumber>
    </recommendedName>
</protein>
<dbReference type="InterPro" id="IPR001394">
    <property type="entry name" value="Peptidase_C19_UCH"/>
</dbReference>
<sequence>MEKKLHCTDGDIKMMQSDIKLVPNVGQGVDIIDAAPNATATFEMSMVNESDSPQLLCHKAEIVPTLSLTLTTTDNKDGSEKTKEVLTKNDEPQDLSAITSVLQCLIHTKPLKSFIVKSRGSDKKLALFFYKLLNDKMSVPEIIMSQPEYLKLAIEQQDAQELISVLINGLHEEFNQVTGEKPYVDMKVDESKCSSEEEIAAAWKKLTELRDKSEIINIFHAQVKTTLRCGKCSYAQKSYDSLFPLSLPLPRKESRLTLTSCLRLFMREEQLSNSKKCKNCHDNCKHFRKADILKLPPILVVYLKRFHFLESGMTKIEKPVEFSCKFPIQEYYPNAHDDIEYKLYAVINHYGSLECGYYFSFIKCDEQWYSFHESDYNDYKKISEKEICTSN</sequence>
<evidence type="ECO:0000256" key="1">
    <source>
        <dbReference type="ARBA" id="ARBA00000707"/>
    </source>
</evidence>
<reference evidence="4" key="2">
    <citation type="submission" date="2024-06" db="UniProtKB">
        <authorList>
            <consortium name="EnsemblMetazoa"/>
        </authorList>
    </citation>
    <scope>IDENTIFICATION</scope>
</reference>
<dbReference type="Gene3D" id="3.90.70.10">
    <property type="entry name" value="Cysteine proteinases"/>
    <property type="match status" value="1"/>
</dbReference>
<organism evidence="4 5">
    <name type="scientific">Amphimedon queenslandica</name>
    <name type="common">Sponge</name>
    <dbReference type="NCBI Taxonomy" id="400682"/>
    <lineage>
        <taxon>Eukaryota</taxon>
        <taxon>Metazoa</taxon>
        <taxon>Porifera</taxon>
        <taxon>Demospongiae</taxon>
        <taxon>Heteroscleromorpha</taxon>
        <taxon>Haplosclerida</taxon>
        <taxon>Niphatidae</taxon>
        <taxon>Amphimedon</taxon>
    </lineage>
</organism>
<dbReference type="Pfam" id="PF00443">
    <property type="entry name" value="UCH"/>
    <property type="match status" value="1"/>
</dbReference>
<comment type="catalytic activity">
    <reaction evidence="1">
        <text>Thiol-dependent hydrolysis of ester, thioester, amide, peptide and isopeptide bonds formed by the C-terminal Gly of ubiquitin (a 76-residue protein attached to proteins as an intracellular targeting signal).</text>
        <dbReference type="EC" id="3.4.19.12"/>
    </reaction>
</comment>
<dbReference type="InterPro" id="IPR028889">
    <property type="entry name" value="USP"/>
</dbReference>
<accession>A0AAN0ISJ3</accession>
<evidence type="ECO:0000313" key="4">
    <source>
        <dbReference type="EnsemblMetazoa" id="XP_011409041.2"/>
    </source>
</evidence>
<dbReference type="GeneID" id="105315958"/>
<dbReference type="InterPro" id="IPR038765">
    <property type="entry name" value="Papain-like_cys_pep_sf"/>
</dbReference>
<proteinExistence type="predicted"/>
<reference evidence="5" key="1">
    <citation type="journal article" date="2010" name="Nature">
        <title>The Amphimedon queenslandica genome and the evolution of animal complexity.</title>
        <authorList>
            <person name="Srivastava M."/>
            <person name="Simakov O."/>
            <person name="Chapman J."/>
            <person name="Fahey B."/>
            <person name="Gauthier M.E."/>
            <person name="Mitros T."/>
            <person name="Richards G.S."/>
            <person name="Conaco C."/>
            <person name="Dacre M."/>
            <person name="Hellsten U."/>
            <person name="Larroux C."/>
            <person name="Putnam N.H."/>
            <person name="Stanke M."/>
            <person name="Adamska M."/>
            <person name="Darling A."/>
            <person name="Degnan S.M."/>
            <person name="Oakley T.H."/>
            <person name="Plachetzki D.C."/>
            <person name="Zhai Y."/>
            <person name="Adamski M."/>
            <person name="Calcino A."/>
            <person name="Cummins S.F."/>
            <person name="Goodstein D.M."/>
            <person name="Harris C."/>
            <person name="Jackson D.J."/>
            <person name="Leys S.P."/>
            <person name="Shu S."/>
            <person name="Woodcroft B.J."/>
            <person name="Vervoort M."/>
            <person name="Kosik K.S."/>
            <person name="Manning G."/>
            <person name="Degnan B.M."/>
            <person name="Rokhsar D.S."/>
        </authorList>
    </citation>
    <scope>NUCLEOTIDE SEQUENCE [LARGE SCALE GENOMIC DNA]</scope>
</reference>
<dbReference type="InterPro" id="IPR050185">
    <property type="entry name" value="Ub_carboxyl-term_hydrolase"/>
</dbReference>
<dbReference type="RefSeq" id="XP_011409041.2">
    <property type="nucleotide sequence ID" value="XM_011410739.2"/>
</dbReference>
<evidence type="ECO:0000313" key="5">
    <source>
        <dbReference type="Proteomes" id="UP000007879"/>
    </source>
</evidence>
<dbReference type="PROSITE" id="PS50235">
    <property type="entry name" value="USP_3"/>
    <property type="match status" value="1"/>
</dbReference>
<dbReference type="GO" id="GO:0004843">
    <property type="term" value="F:cysteine-type deubiquitinase activity"/>
    <property type="evidence" value="ECO:0007669"/>
    <property type="project" value="UniProtKB-EC"/>
</dbReference>
<dbReference type="AlphaFoldDB" id="A0AAN0ISJ3"/>
<dbReference type="PANTHER" id="PTHR21646">
    <property type="entry name" value="UBIQUITIN CARBOXYL-TERMINAL HYDROLASE"/>
    <property type="match status" value="1"/>
</dbReference>
<feature type="domain" description="USP" evidence="3">
    <location>
        <begin position="85"/>
        <end position="391"/>
    </location>
</feature>
<evidence type="ECO:0000256" key="2">
    <source>
        <dbReference type="ARBA" id="ARBA00012759"/>
    </source>
</evidence>
<dbReference type="Proteomes" id="UP000007879">
    <property type="component" value="Unassembled WGS sequence"/>
</dbReference>
<dbReference type="EnsemblMetazoa" id="XM_011410739.2">
    <property type="protein sequence ID" value="XP_011409041.2"/>
    <property type="gene ID" value="LOC105315958"/>
</dbReference>
<dbReference type="SUPFAM" id="SSF54001">
    <property type="entry name" value="Cysteine proteinases"/>
    <property type="match status" value="1"/>
</dbReference>
<name>A0AAN0ISJ3_AMPQE</name>
<dbReference type="GO" id="GO:0016579">
    <property type="term" value="P:protein deubiquitination"/>
    <property type="evidence" value="ECO:0007669"/>
    <property type="project" value="InterPro"/>
</dbReference>
<dbReference type="KEGG" id="aqu:105315958"/>
<keyword evidence="5" id="KW-1185">Reference proteome</keyword>
<dbReference type="EC" id="3.4.19.12" evidence="2"/>